<dbReference type="CDD" id="cd04332">
    <property type="entry name" value="YbaK_like"/>
    <property type="match status" value="1"/>
</dbReference>
<proteinExistence type="predicted"/>
<feature type="domain" description="YbaK/aminoacyl-tRNA synthetase-associated" evidence="2">
    <location>
        <begin position="23"/>
        <end position="143"/>
    </location>
</feature>
<dbReference type="Pfam" id="PF04073">
    <property type="entry name" value="tRNA_edit"/>
    <property type="match status" value="1"/>
</dbReference>
<accession>A0A2H0YWF7</accession>
<dbReference type="InterPro" id="IPR036754">
    <property type="entry name" value="YbaK/aa-tRNA-synt-asso_dom_sf"/>
</dbReference>
<dbReference type="Gene3D" id="3.90.960.10">
    <property type="entry name" value="YbaK/aminoacyl-tRNA synthetase-associated domain"/>
    <property type="match status" value="1"/>
</dbReference>
<dbReference type="AlphaFoldDB" id="A0A2H0YWF7"/>
<evidence type="ECO:0000256" key="1">
    <source>
        <dbReference type="SAM" id="MobiDB-lite"/>
    </source>
</evidence>
<reference evidence="3 4" key="1">
    <citation type="submission" date="2017-09" db="EMBL/GenBank/DDBJ databases">
        <title>Depth-based differentiation of microbial function through sediment-hosted aquifers and enrichment of novel symbionts in the deep terrestrial subsurface.</title>
        <authorList>
            <person name="Probst A.J."/>
            <person name="Ladd B."/>
            <person name="Jarett J.K."/>
            <person name="Geller-Mcgrath D.E."/>
            <person name="Sieber C.M."/>
            <person name="Emerson J.B."/>
            <person name="Anantharaman K."/>
            <person name="Thomas B.C."/>
            <person name="Malmstrom R."/>
            <person name="Stieglmeier M."/>
            <person name="Klingl A."/>
            <person name="Woyke T."/>
            <person name="Ryan C.M."/>
            <person name="Banfield J.F."/>
        </authorList>
    </citation>
    <scope>NUCLEOTIDE SEQUENCE [LARGE SCALE GENOMIC DNA]</scope>
    <source>
        <strain evidence="3">CG08_land_8_20_14_0_20_40_16</strain>
    </source>
</reference>
<dbReference type="PANTHER" id="PTHR30411:SF9">
    <property type="entry name" value="MULTIFUNCTIONAL SER_THR-TRNA DEACYLASE PROXP-Y"/>
    <property type="match status" value="1"/>
</dbReference>
<protein>
    <recommendedName>
        <fullName evidence="2">YbaK/aminoacyl-tRNA synthetase-associated domain-containing protein</fullName>
    </recommendedName>
</protein>
<gene>
    <name evidence="3" type="ORF">COT24_01485</name>
</gene>
<organism evidence="3 4">
    <name type="scientific">Candidatus Kerfeldbacteria bacterium CG08_land_8_20_14_0_20_40_16</name>
    <dbReference type="NCBI Taxonomy" id="2014244"/>
    <lineage>
        <taxon>Bacteria</taxon>
        <taxon>Candidatus Kerfeldiibacteriota</taxon>
    </lineage>
</organism>
<feature type="region of interest" description="Disordered" evidence="1">
    <location>
        <begin position="166"/>
        <end position="190"/>
    </location>
</feature>
<dbReference type="SUPFAM" id="SSF55826">
    <property type="entry name" value="YbaK/ProRS associated domain"/>
    <property type="match status" value="1"/>
</dbReference>
<evidence type="ECO:0000313" key="4">
    <source>
        <dbReference type="Proteomes" id="UP000231542"/>
    </source>
</evidence>
<dbReference type="EMBL" id="PEXU01000018">
    <property type="protein sequence ID" value="PIS42831.1"/>
    <property type="molecule type" value="Genomic_DNA"/>
</dbReference>
<comment type="caution">
    <text evidence="3">The sequence shown here is derived from an EMBL/GenBank/DDBJ whole genome shotgun (WGS) entry which is preliminary data.</text>
</comment>
<sequence length="190" mass="21212">MPISKKILDHLDKNKIKYEILKHKTVYTAYDLANTLKKKLSEIAKTLVVKADQSYYLIVVPAHYRLDLGKLKKILQAKKIEIAKENVMAKIFKVKPGAITPFGTIHKVGVVIDQALAKTQKVIMGAGSFTESLHLKIKDFLKLENPTKASIGKKFTSEVISKPKPKMAKKRKVTVRKSGCGCGASPKKRK</sequence>
<dbReference type="Proteomes" id="UP000231542">
    <property type="component" value="Unassembled WGS sequence"/>
</dbReference>
<feature type="compositionally biased region" description="Basic residues" evidence="1">
    <location>
        <begin position="166"/>
        <end position="175"/>
    </location>
</feature>
<dbReference type="GO" id="GO:0002161">
    <property type="term" value="F:aminoacyl-tRNA deacylase activity"/>
    <property type="evidence" value="ECO:0007669"/>
    <property type="project" value="InterPro"/>
</dbReference>
<name>A0A2H0YWF7_9BACT</name>
<dbReference type="InterPro" id="IPR007214">
    <property type="entry name" value="YbaK/aa-tRNA-synth-assoc-dom"/>
</dbReference>
<evidence type="ECO:0000313" key="3">
    <source>
        <dbReference type="EMBL" id="PIS42831.1"/>
    </source>
</evidence>
<dbReference type="PANTHER" id="PTHR30411">
    <property type="entry name" value="CYTOPLASMIC PROTEIN"/>
    <property type="match status" value="1"/>
</dbReference>
<evidence type="ECO:0000259" key="2">
    <source>
        <dbReference type="Pfam" id="PF04073"/>
    </source>
</evidence>